<dbReference type="GO" id="GO:0006508">
    <property type="term" value="P:proteolysis"/>
    <property type="evidence" value="ECO:0007669"/>
    <property type="project" value="UniProtKB-KW"/>
</dbReference>
<dbReference type="InterPro" id="IPR022683">
    <property type="entry name" value="Calpain_III"/>
</dbReference>
<dbReference type="Proteomes" id="UP000794436">
    <property type="component" value="Unassembled WGS sequence"/>
</dbReference>
<dbReference type="Pfam" id="PF00648">
    <property type="entry name" value="Peptidase_C2"/>
    <property type="match status" value="1"/>
</dbReference>
<dbReference type="Gene3D" id="2.60.120.380">
    <property type="match status" value="2"/>
</dbReference>
<dbReference type="InterPro" id="IPR038765">
    <property type="entry name" value="Papain-like_cys_pep_sf"/>
</dbReference>
<evidence type="ECO:0000256" key="2">
    <source>
        <dbReference type="ARBA" id="ARBA00022670"/>
    </source>
</evidence>
<feature type="region of interest" description="Disordered" evidence="7">
    <location>
        <begin position="792"/>
        <end position="823"/>
    </location>
</feature>
<reference evidence="9" key="1">
    <citation type="submission" date="2019-03" db="EMBL/GenBank/DDBJ databases">
        <title>Long read genome sequence of the mycoparasitic Pythium oligandrum ATCC 38472 isolated from sugarbeet rhizosphere.</title>
        <authorList>
            <person name="Gaulin E."/>
        </authorList>
    </citation>
    <scope>NUCLEOTIDE SEQUENCE</scope>
    <source>
        <strain evidence="9">ATCC 38472_TT</strain>
    </source>
</reference>
<sequence length="1071" mass="118368">MSVDLRVIPRTVGPTEDEIIQGLLRIQGGSSDEHPALYEDPFFSSTDPSTLYVDAKKLPEYAASSSSEGIAWYRPTEYTDDPDYFKSTAGCGVLREGALNDAWLLGVFAAIALHPDNLIENLFVSDALHHFKQFGVYTCRFYKNCQWVHVTTDTRLPYSVALQEDELFPGRGETSPGQLLYGSSLNKNEVFVPFLEKAYAKLHGSYQVLAEGYGGNVSGKILEAFLDCTGGSVFRVDVVDEKRRDADGEAAVPLLGLWKRLVRYKKRKSIITAQLKQLSFNSYDLTPLGILKNRQYVVMHVKEVSITNTANGNAANAPASTTTLRFVKLRNVWGRGMWKGDWSNDDSKWEEHVQVEHVLRNDPGCEFSRSGTDGTFWMIWEDFLESFSELYVAHVFGNEDETFQYCVAGEWLGYAAAGAPSSTAASMRPGTTGPASMDDGAGNAAYGSSRVKGELAIERTKWSVLTDGDANWHRNPQYKLTVSEKTSNVLISLTQRDFRLFGGDNYAINLVILQEKEGRTSIVWEMNRRKVVAEAHALENTRGGSSGGGAMTAGQEGQPSASSASTSQLPPSTPMIKSVPEREIVKEELTLEPGVAYFIIPYTDHTKVEMEFFLRVFAPKPVTLECVAPVYTMVQQGKWRSDDDESGDAMSAGGPLCLQLNGGAENPSWCQNPQFWLRFKRMTSHQQAKLLATRSFATLKIIVRKTSIKSTSGAAGKTRQRDLAKEKGNLVGITVVRARPSHLALSSSDEAGAAAKKGAPSVGKQASISSSSNASLLRAQAKAPKTNFLGEIVEKPQWKSRKDDDSKNNEDEEYNEAVDEADTKNHSIQFPAPRLVVNPDEWCRISDYSSPIVACMYLRKLPKEWLLEDQGGLMIIPTLGEVNAEGTFDIQVDPDFPLLLDELPKFTTQSLPGEWTEATGVGCHLYADWKKNPKFYLHLKAVRPAKVKITLTRSELEWKGKCKRDAVGTMLGFYVFHGQRLVRAGEAHHNNNNGPGNAPTLPHNIIVNGRPWSETDFVPLHSVTSPPELILPSAFNEPYVIMPATYEPGKLGKFVLSVQCDTEFALSSEDP</sequence>
<dbReference type="SMART" id="SM00230">
    <property type="entry name" value="CysPc"/>
    <property type="match status" value="1"/>
</dbReference>
<evidence type="ECO:0000313" key="10">
    <source>
        <dbReference type="Proteomes" id="UP000794436"/>
    </source>
</evidence>
<proteinExistence type="inferred from homology"/>
<accession>A0A8K1FRV3</accession>
<comment type="caution">
    <text evidence="9">The sequence shown here is derived from an EMBL/GenBank/DDBJ whole genome shotgun (WGS) entry which is preliminary data.</text>
</comment>
<dbReference type="PRINTS" id="PR00704">
    <property type="entry name" value="CALPAIN"/>
</dbReference>
<evidence type="ECO:0000256" key="5">
    <source>
        <dbReference type="PIRSR" id="PIRSR622684-1"/>
    </source>
</evidence>
<keyword evidence="3" id="KW-0378">Hydrolase</keyword>
<dbReference type="GO" id="GO:0004198">
    <property type="term" value="F:calcium-dependent cysteine-type endopeptidase activity"/>
    <property type="evidence" value="ECO:0007669"/>
    <property type="project" value="InterPro"/>
</dbReference>
<feature type="region of interest" description="Disordered" evidence="7">
    <location>
        <begin position="539"/>
        <end position="576"/>
    </location>
</feature>
<feature type="compositionally biased region" description="Acidic residues" evidence="7">
    <location>
        <begin position="810"/>
        <end position="820"/>
    </location>
</feature>
<dbReference type="PANTHER" id="PTHR10183">
    <property type="entry name" value="CALPAIN"/>
    <property type="match status" value="1"/>
</dbReference>
<evidence type="ECO:0000256" key="4">
    <source>
        <dbReference type="ARBA" id="ARBA00022807"/>
    </source>
</evidence>
<evidence type="ECO:0000256" key="7">
    <source>
        <dbReference type="SAM" id="MobiDB-lite"/>
    </source>
</evidence>
<keyword evidence="10" id="KW-1185">Reference proteome</keyword>
<evidence type="ECO:0000259" key="8">
    <source>
        <dbReference type="PROSITE" id="PS50203"/>
    </source>
</evidence>
<dbReference type="InterPro" id="IPR022684">
    <property type="entry name" value="Calpain_cysteine_protease"/>
</dbReference>
<feature type="compositionally biased region" description="Polar residues" evidence="7">
    <location>
        <begin position="555"/>
        <end position="570"/>
    </location>
</feature>
<dbReference type="PANTHER" id="PTHR10183:SF379">
    <property type="entry name" value="CALPAIN-5"/>
    <property type="match status" value="1"/>
</dbReference>
<dbReference type="OrthoDB" id="424753at2759"/>
<feature type="region of interest" description="Disordered" evidence="7">
    <location>
        <begin position="422"/>
        <end position="441"/>
    </location>
</feature>
<gene>
    <name evidence="9" type="ORF">Poli38472_007620</name>
</gene>
<evidence type="ECO:0000256" key="1">
    <source>
        <dbReference type="ARBA" id="ARBA00007623"/>
    </source>
</evidence>
<feature type="compositionally biased region" description="Basic and acidic residues" evidence="7">
    <location>
        <begin position="792"/>
        <end position="809"/>
    </location>
</feature>
<organism evidence="9 10">
    <name type="scientific">Pythium oligandrum</name>
    <name type="common">Mycoparasitic fungus</name>
    <dbReference type="NCBI Taxonomy" id="41045"/>
    <lineage>
        <taxon>Eukaryota</taxon>
        <taxon>Sar</taxon>
        <taxon>Stramenopiles</taxon>
        <taxon>Oomycota</taxon>
        <taxon>Peronosporomycetes</taxon>
        <taxon>Pythiales</taxon>
        <taxon>Pythiaceae</taxon>
        <taxon>Pythium</taxon>
    </lineage>
</organism>
<name>A0A8K1FRV3_PYTOL</name>
<dbReference type="SUPFAM" id="SSF54001">
    <property type="entry name" value="Cysteine proteinases"/>
    <property type="match status" value="1"/>
</dbReference>
<evidence type="ECO:0000313" key="9">
    <source>
        <dbReference type="EMBL" id="TMW67948.1"/>
    </source>
</evidence>
<dbReference type="EMBL" id="SPLM01000003">
    <property type="protein sequence ID" value="TMW67948.1"/>
    <property type="molecule type" value="Genomic_DNA"/>
</dbReference>
<feature type="active site" evidence="5">
    <location>
        <position position="331"/>
    </location>
</feature>
<dbReference type="Gene3D" id="3.90.70.10">
    <property type="entry name" value="Cysteine proteinases"/>
    <property type="match status" value="1"/>
</dbReference>
<dbReference type="PROSITE" id="PS50203">
    <property type="entry name" value="CALPAIN_CAT"/>
    <property type="match status" value="1"/>
</dbReference>
<dbReference type="InterPro" id="IPR001300">
    <property type="entry name" value="Peptidase_C2_calpain_cat"/>
</dbReference>
<keyword evidence="4" id="KW-0788">Thiol protease</keyword>
<dbReference type="SUPFAM" id="SSF49758">
    <property type="entry name" value="Calpain large subunit, middle domain (domain III)"/>
    <property type="match status" value="2"/>
</dbReference>
<feature type="domain" description="Calpain catalytic" evidence="8">
    <location>
        <begin position="37"/>
        <end position="396"/>
    </location>
</feature>
<comment type="similarity">
    <text evidence="1">Belongs to the peptidase C2 family.</text>
</comment>
<dbReference type="AlphaFoldDB" id="A0A8K1FRV3"/>
<dbReference type="SMART" id="SM00720">
    <property type="entry name" value="calpain_III"/>
    <property type="match status" value="1"/>
</dbReference>
<comment type="caution">
    <text evidence="6">Lacks conserved residue(s) required for the propagation of feature annotation.</text>
</comment>
<dbReference type="InterPro" id="IPR036213">
    <property type="entry name" value="Calpain_III_sf"/>
</dbReference>
<keyword evidence="2" id="KW-0645">Protease</keyword>
<evidence type="ECO:0000256" key="6">
    <source>
        <dbReference type="PROSITE-ProRule" id="PRU00239"/>
    </source>
</evidence>
<evidence type="ECO:0000256" key="3">
    <source>
        <dbReference type="ARBA" id="ARBA00022801"/>
    </source>
</evidence>
<protein>
    <recommendedName>
        <fullName evidence="8">Calpain catalytic domain-containing protein</fullName>
    </recommendedName>
</protein>